<dbReference type="Proteomes" id="UP001305414">
    <property type="component" value="Unassembled WGS sequence"/>
</dbReference>
<reference evidence="1 2" key="1">
    <citation type="submission" date="2023-10" db="EMBL/GenBank/DDBJ databases">
        <title>Draft genome sequence of Xylaria bambusicola isolate GMP-LS, the root and basal stem rot pathogen of sugarcane in Indonesia.</title>
        <authorList>
            <person name="Selvaraj P."/>
            <person name="Muralishankar V."/>
            <person name="Muruganantham S."/>
            <person name="Sp S."/>
            <person name="Haryani S."/>
            <person name="Lau K.J.X."/>
            <person name="Naqvi N.I."/>
        </authorList>
    </citation>
    <scope>NUCLEOTIDE SEQUENCE [LARGE SCALE GENOMIC DNA]</scope>
    <source>
        <strain evidence="1">GMP-LS</strain>
    </source>
</reference>
<proteinExistence type="predicted"/>
<dbReference type="EMBL" id="JAWHQM010000023">
    <property type="protein sequence ID" value="KAK5632072.1"/>
    <property type="molecule type" value="Genomic_DNA"/>
</dbReference>
<sequence length="118" mass="13281">MLEAYEAVRDILADQQPDGFGGGKRSRVLDSVCGETALLCNSNWVALPWAVGEVEEDFAYLRRRAPRVSKEPYQHPHETRLLRPKSGYEDEGAAVVTHCPCFLQALQTIEWLDFEATS</sequence>
<accession>A0AAN7Z6K1</accession>
<name>A0AAN7Z6K1_9PEZI</name>
<evidence type="ECO:0000313" key="1">
    <source>
        <dbReference type="EMBL" id="KAK5632072.1"/>
    </source>
</evidence>
<evidence type="ECO:0000313" key="2">
    <source>
        <dbReference type="Proteomes" id="UP001305414"/>
    </source>
</evidence>
<gene>
    <name evidence="1" type="ORF">RRF57_007786</name>
</gene>
<protein>
    <submittedName>
        <fullName evidence="1">Uncharacterized protein</fullName>
    </submittedName>
</protein>
<organism evidence="1 2">
    <name type="scientific">Xylaria bambusicola</name>
    <dbReference type="NCBI Taxonomy" id="326684"/>
    <lineage>
        <taxon>Eukaryota</taxon>
        <taxon>Fungi</taxon>
        <taxon>Dikarya</taxon>
        <taxon>Ascomycota</taxon>
        <taxon>Pezizomycotina</taxon>
        <taxon>Sordariomycetes</taxon>
        <taxon>Xylariomycetidae</taxon>
        <taxon>Xylariales</taxon>
        <taxon>Xylariaceae</taxon>
        <taxon>Xylaria</taxon>
    </lineage>
</organism>
<keyword evidence="2" id="KW-1185">Reference proteome</keyword>
<comment type="caution">
    <text evidence="1">The sequence shown here is derived from an EMBL/GenBank/DDBJ whole genome shotgun (WGS) entry which is preliminary data.</text>
</comment>
<dbReference type="AlphaFoldDB" id="A0AAN7Z6K1"/>